<dbReference type="EMBL" id="BARV01006924">
    <property type="protein sequence ID" value="GAI17897.1"/>
    <property type="molecule type" value="Genomic_DNA"/>
</dbReference>
<reference evidence="1" key="1">
    <citation type="journal article" date="2014" name="Front. Microbiol.">
        <title>High frequency of phylogenetically diverse reductive dehalogenase-homologous genes in deep subseafloor sedimentary metagenomes.</title>
        <authorList>
            <person name="Kawai M."/>
            <person name="Futagami T."/>
            <person name="Toyoda A."/>
            <person name="Takaki Y."/>
            <person name="Nishi S."/>
            <person name="Hori S."/>
            <person name="Arai W."/>
            <person name="Tsubouchi T."/>
            <person name="Morono Y."/>
            <person name="Uchiyama I."/>
            <person name="Ito T."/>
            <person name="Fujiyama A."/>
            <person name="Inagaki F."/>
            <person name="Takami H."/>
        </authorList>
    </citation>
    <scope>NUCLEOTIDE SEQUENCE</scope>
    <source>
        <strain evidence="1">Expedition CK06-06</strain>
    </source>
</reference>
<feature type="non-terminal residue" evidence="1">
    <location>
        <position position="1"/>
    </location>
</feature>
<comment type="caution">
    <text evidence="1">The sequence shown here is derived from an EMBL/GenBank/DDBJ whole genome shotgun (WGS) entry which is preliminary data.</text>
</comment>
<evidence type="ECO:0008006" key="2">
    <source>
        <dbReference type="Google" id="ProtNLM"/>
    </source>
</evidence>
<evidence type="ECO:0000313" key="1">
    <source>
        <dbReference type="EMBL" id="GAI17897.1"/>
    </source>
</evidence>
<organism evidence="1">
    <name type="scientific">marine sediment metagenome</name>
    <dbReference type="NCBI Taxonomy" id="412755"/>
    <lineage>
        <taxon>unclassified sequences</taxon>
        <taxon>metagenomes</taxon>
        <taxon>ecological metagenomes</taxon>
    </lineage>
</organism>
<proteinExistence type="predicted"/>
<gene>
    <name evidence="1" type="ORF">S06H3_14162</name>
</gene>
<dbReference type="AlphaFoldDB" id="X1LEZ1"/>
<accession>X1LEZ1</accession>
<sequence>VRSYEMGVLFDKINPEKIAESLNSMISDRKGLLNYKKNGRKASITSFFWEKQFANYPWKPL</sequence>
<protein>
    <recommendedName>
        <fullName evidence="2">Glycosyl transferase family 1 domain-containing protein</fullName>
    </recommendedName>
</protein>
<name>X1LEZ1_9ZZZZ</name>